<feature type="compositionally biased region" description="Basic and acidic residues" evidence="1">
    <location>
        <begin position="359"/>
        <end position="369"/>
    </location>
</feature>
<evidence type="ECO:0000313" key="5">
    <source>
        <dbReference type="Proteomes" id="UP000243679"/>
    </source>
</evidence>
<evidence type="ECO:0000256" key="2">
    <source>
        <dbReference type="SAM" id="Phobius"/>
    </source>
</evidence>
<accession>A0A1Q2SNN5</accession>
<dbReference type="InterPro" id="IPR005804">
    <property type="entry name" value="FA_desaturase_dom"/>
</dbReference>
<evidence type="ECO:0000313" key="4">
    <source>
        <dbReference type="EMBL" id="BAW80758.1"/>
    </source>
</evidence>
<protein>
    <submittedName>
        <fullName evidence="4">Fatty acid desaturase</fullName>
    </submittedName>
</protein>
<dbReference type="OrthoDB" id="9796486at2"/>
<keyword evidence="2" id="KW-0472">Membrane</keyword>
<dbReference type="Pfam" id="PF00487">
    <property type="entry name" value="FA_desaturase"/>
    <property type="match status" value="1"/>
</dbReference>
<gene>
    <name evidence="4" type="ORF">TAO_1388</name>
</gene>
<evidence type="ECO:0000259" key="3">
    <source>
        <dbReference type="Pfam" id="PF00487"/>
    </source>
</evidence>
<feature type="transmembrane region" description="Helical" evidence="2">
    <location>
        <begin position="42"/>
        <end position="60"/>
    </location>
</feature>
<feature type="transmembrane region" description="Helical" evidence="2">
    <location>
        <begin position="212"/>
        <end position="236"/>
    </location>
</feature>
<dbReference type="GO" id="GO:0006629">
    <property type="term" value="P:lipid metabolic process"/>
    <property type="evidence" value="ECO:0007669"/>
    <property type="project" value="InterPro"/>
</dbReference>
<name>A0A1Q2SNN5_9GAMM</name>
<keyword evidence="5" id="KW-1185">Reference proteome</keyword>
<feature type="transmembrane region" description="Helical" evidence="2">
    <location>
        <begin position="66"/>
        <end position="87"/>
    </location>
</feature>
<dbReference type="KEGG" id="ntt:TAO_1388"/>
<sequence>MSKNIDIPMEGLESVKRSPRKGYSPPPELKSQLRDLMQTNPWASATAYAVDWIIIMGAAAVSWRAFSIFGIGVTSLSIYLIAALIIASRQKGLENLIHEASHFNLSRNRKINDTMCYWAGAMWLHPGLTLEDERKSHVEGHHAFFWDVARDPKYQGHKSIGLDQLPQKTIWGVICVLSRALARLYRWKLFSIIKGGSLLKTAGSRYETVRRVVVILMVVILIYSGLFIPFILYFFLPAITLLPIISFIAQMSEHSGTIGYTEFDKSRNKLGFIQEHFLHPHGDGYHIVHHLYPGIPHHQLRHAHNLLMKDLVYQSGNHCYGLGLLPSKKRNVISDLVLPKGVPSSEKVDKTNSSAAEPKNPDSRLENLA</sequence>
<dbReference type="RefSeq" id="WP_096527269.1">
    <property type="nucleotide sequence ID" value="NZ_AP014836.1"/>
</dbReference>
<dbReference type="Proteomes" id="UP000243679">
    <property type="component" value="Chromosome"/>
</dbReference>
<keyword evidence="2" id="KW-0812">Transmembrane</keyword>
<feature type="domain" description="Fatty acid desaturase" evidence="3">
    <location>
        <begin position="79"/>
        <end position="312"/>
    </location>
</feature>
<proteinExistence type="predicted"/>
<dbReference type="EMBL" id="AP014836">
    <property type="protein sequence ID" value="BAW80758.1"/>
    <property type="molecule type" value="Genomic_DNA"/>
</dbReference>
<dbReference type="CDD" id="cd03510">
    <property type="entry name" value="Rhizobitoxine-FADS-like"/>
    <property type="match status" value="1"/>
</dbReference>
<dbReference type="AlphaFoldDB" id="A0A1Q2SNN5"/>
<organism evidence="4 5">
    <name type="scientific">Candidatus Nitrosoglobus terrae</name>
    <dbReference type="NCBI Taxonomy" id="1630141"/>
    <lineage>
        <taxon>Bacteria</taxon>
        <taxon>Pseudomonadati</taxon>
        <taxon>Pseudomonadota</taxon>
        <taxon>Gammaproteobacteria</taxon>
        <taxon>Chromatiales</taxon>
        <taxon>Chromatiaceae</taxon>
        <taxon>Candidatus Nitrosoglobus</taxon>
    </lineage>
</organism>
<evidence type="ECO:0000256" key="1">
    <source>
        <dbReference type="SAM" id="MobiDB-lite"/>
    </source>
</evidence>
<feature type="region of interest" description="Disordered" evidence="1">
    <location>
        <begin position="341"/>
        <end position="369"/>
    </location>
</feature>
<reference evidence="4 5" key="1">
    <citation type="journal article" date="2017" name="ISME J.">
        <title>An acid-tolerant ammonia-oxidizing ?-proteobacterium from soil.</title>
        <authorList>
            <person name="Hayatsu M."/>
            <person name="Tago K."/>
            <person name="Uchiyama I."/>
            <person name="Toyoda A."/>
            <person name="Wang Y."/>
            <person name="Shimomura Y."/>
            <person name="Okubo T."/>
            <person name="Kurisu F."/>
            <person name="Hirono Y."/>
            <person name="Nonaka K."/>
            <person name="Akiyama H."/>
            <person name="Itoh T."/>
            <person name="Takami H."/>
        </authorList>
    </citation>
    <scope>NUCLEOTIDE SEQUENCE [LARGE SCALE GENOMIC DNA]</scope>
    <source>
        <strain evidence="4 5">TAO100</strain>
    </source>
</reference>
<keyword evidence="2" id="KW-1133">Transmembrane helix</keyword>